<sequence length="297" mass="32472">MEVPQSFRDMPRWWHGGAGWLDRLPALVADWCARWRLTVTGAPVHGSNALVVPVARGEDLFVLRLTPPGPGVAGQVAALQFWDGRGTVRLVQADVDAGVMLLERLDFEGSLARAPSLEAVEVLGRMMRRLAVPAPSHAPSTAGMVARRLTAMPAEWRRLGRPFDEVLLDRAMAAGARMARADSDLAVDGDLHSGQVLRGEREPWLIVDPVLLRDDIAYDLARVLWTRLDDMPGPDSILQHFRIAVGAAGLDLDRCRDGVLNRAVDYWLWGLAAGLTDDPRRCRRLVHAIDGPGEGGG</sequence>
<dbReference type="GO" id="GO:0019748">
    <property type="term" value="P:secondary metabolic process"/>
    <property type="evidence" value="ECO:0007669"/>
    <property type="project" value="InterPro"/>
</dbReference>
<protein>
    <submittedName>
        <fullName evidence="1">Streptomycin 6-kinase</fullName>
    </submittedName>
</protein>
<dbReference type="RefSeq" id="WP_203833800.1">
    <property type="nucleotide sequence ID" value="NZ_BMPW01000005.1"/>
</dbReference>
<reference evidence="1 2" key="1">
    <citation type="submission" date="2020-08" db="EMBL/GenBank/DDBJ databases">
        <title>Genomic Encyclopedia of Type Strains, Phase III (KMG-III): the genomes of soil and plant-associated and newly described type strains.</title>
        <authorList>
            <person name="Whitman W."/>
        </authorList>
    </citation>
    <scope>NUCLEOTIDE SEQUENCE [LARGE SCALE GENOMIC DNA]</scope>
    <source>
        <strain evidence="1 2">CECT 3287</strain>
    </source>
</reference>
<dbReference type="InterPro" id="IPR011009">
    <property type="entry name" value="Kinase-like_dom_sf"/>
</dbReference>
<dbReference type="AlphaFoldDB" id="A0A7W5AGW5"/>
<evidence type="ECO:0000313" key="2">
    <source>
        <dbReference type="Proteomes" id="UP000590749"/>
    </source>
</evidence>
<evidence type="ECO:0000313" key="1">
    <source>
        <dbReference type="EMBL" id="MBB3095857.1"/>
    </source>
</evidence>
<organism evidence="1 2">
    <name type="scientific">Actinoplanes campanulatus</name>
    <dbReference type="NCBI Taxonomy" id="113559"/>
    <lineage>
        <taxon>Bacteria</taxon>
        <taxon>Bacillati</taxon>
        <taxon>Actinomycetota</taxon>
        <taxon>Actinomycetes</taxon>
        <taxon>Micromonosporales</taxon>
        <taxon>Micromonosporaceae</taxon>
        <taxon>Actinoplanes</taxon>
    </lineage>
</organism>
<keyword evidence="2" id="KW-1185">Reference proteome</keyword>
<dbReference type="GO" id="GO:0016301">
    <property type="term" value="F:kinase activity"/>
    <property type="evidence" value="ECO:0007669"/>
    <property type="project" value="UniProtKB-KW"/>
</dbReference>
<comment type="caution">
    <text evidence="1">The sequence shown here is derived from an EMBL/GenBank/DDBJ whole genome shotgun (WGS) entry which is preliminary data.</text>
</comment>
<accession>A0A7W5AGW5</accession>
<name>A0A7W5AGW5_9ACTN</name>
<dbReference type="InterPro" id="IPR006748">
    <property type="entry name" value="NH2Glyco/OHUrea_AB-resist_kin"/>
</dbReference>
<dbReference type="Proteomes" id="UP000590749">
    <property type="component" value="Unassembled WGS sequence"/>
</dbReference>
<dbReference type="EMBL" id="JACHXF010000007">
    <property type="protein sequence ID" value="MBB3095857.1"/>
    <property type="molecule type" value="Genomic_DNA"/>
</dbReference>
<proteinExistence type="predicted"/>
<gene>
    <name evidence="1" type="ORF">FHR83_003527</name>
</gene>
<dbReference type="Pfam" id="PF04655">
    <property type="entry name" value="APH_6_hur"/>
    <property type="match status" value="1"/>
</dbReference>
<dbReference type="SUPFAM" id="SSF56112">
    <property type="entry name" value="Protein kinase-like (PK-like)"/>
    <property type="match status" value="1"/>
</dbReference>
<keyword evidence="1" id="KW-0418">Kinase</keyword>
<dbReference type="GO" id="GO:0016773">
    <property type="term" value="F:phosphotransferase activity, alcohol group as acceptor"/>
    <property type="evidence" value="ECO:0007669"/>
    <property type="project" value="InterPro"/>
</dbReference>
<keyword evidence="1" id="KW-0808">Transferase</keyword>